<feature type="domain" description="Endonuclease/exonuclease/phosphatase" evidence="1">
    <location>
        <begin position="5"/>
        <end position="259"/>
    </location>
</feature>
<gene>
    <name evidence="2" type="ORF">UFOPK3227_00757</name>
</gene>
<reference evidence="2" key="1">
    <citation type="submission" date="2020-05" db="EMBL/GenBank/DDBJ databases">
        <authorList>
            <person name="Chiriac C."/>
            <person name="Salcher M."/>
            <person name="Ghai R."/>
            <person name="Kavagutti S V."/>
        </authorList>
    </citation>
    <scope>NUCLEOTIDE SEQUENCE</scope>
</reference>
<dbReference type="GO" id="GO:0003824">
    <property type="term" value="F:catalytic activity"/>
    <property type="evidence" value="ECO:0007669"/>
    <property type="project" value="InterPro"/>
</dbReference>
<evidence type="ECO:0000259" key="1">
    <source>
        <dbReference type="Pfam" id="PF03372"/>
    </source>
</evidence>
<sequence length="267" mass="29900">MRLTSWNLLHGQGAENMRAIASDLAVGNSDFVIGVQEVDAYQDRSDQVFQVSEIASELGAKYFGFVRCVIGTPGFSWRKVRSDEAILITDVLAQNDDNPPSYGIGLITNIPVLKWEVLALGKSIIGLPLVFPDAAAGESVRPKVKFIYVKDEPRYAIAAQLENGYTVVNMHLSFVPLVNLYQLWKVKRWLAKMPGKHILLGDFNLPFDIPVKFSKWKSLAAIATYPTWQPKIQFDYILSNSVEQSEVKAIYLESKISDHLPVTIEIN</sequence>
<dbReference type="Gene3D" id="3.60.10.10">
    <property type="entry name" value="Endonuclease/exonuclease/phosphatase"/>
    <property type="match status" value="1"/>
</dbReference>
<protein>
    <submittedName>
        <fullName evidence="2">Unannotated protein</fullName>
    </submittedName>
</protein>
<dbReference type="InterPro" id="IPR036691">
    <property type="entry name" value="Endo/exonu/phosph_ase_sf"/>
</dbReference>
<dbReference type="AlphaFoldDB" id="A0A6J7AXR0"/>
<proteinExistence type="predicted"/>
<dbReference type="Pfam" id="PF03372">
    <property type="entry name" value="Exo_endo_phos"/>
    <property type="match status" value="1"/>
</dbReference>
<evidence type="ECO:0000313" key="2">
    <source>
        <dbReference type="EMBL" id="CAB4837732.1"/>
    </source>
</evidence>
<organism evidence="2">
    <name type="scientific">freshwater metagenome</name>
    <dbReference type="NCBI Taxonomy" id="449393"/>
    <lineage>
        <taxon>unclassified sequences</taxon>
        <taxon>metagenomes</taxon>
        <taxon>ecological metagenomes</taxon>
    </lineage>
</organism>
<name>A0A6J7AXR0_9ZZZZ</name>
<accession>A0A6J7AXR0</accession>
<dbReference type="InterPro" id="IPR005135">
    <property type="entry name" value="Endo/exonuclease/phosphatase"/>
</dbReference>
<dbReference type="EMBL" id="CAFAHD010000087">
    <property type="protein sequence ID" value="CAB4837732.1"/>
    <property type="molecule type" value="Genomic_DNA"/>
</dbReference>
<dbReference type="SUPFAM" id="SSF56219">
    <property type="entry name" value="DNase I-like"/>
    <property type="match status" value="1"/>
</dbReference>